<dbReference type="Proteomes" id="UP000324222">
    <property type="component" value="Unassembled WGS sequence"/>
</dbReference>
<name>A0A5B7EPV6_PORTR</name>
<evidence type="ECO:0000313" key="2">
    <source>
        <dbReference type="Proteomes" id="UP000324222"/>
    </source>
</evidence>
<keyword evidence="2" id="KW-1185">Reference proteome</keyword>
<sequence>MVDETCTVHREDLLLPVPKDDGGSGTPGGGSLGCAASVWLHLPPRRTPHAEDLHRQAGL</sequence>
<dbReference type="AlphaFoldDB" id="A0A5B7EPV6"/>
<accession>A0A5B7EPV6</accession>
<protein>
    <submittedName>
        <fullName evidence="1">Uncharacterized protein</fullName>
    </submittedName>
</protein>
<proteinExistence type="predicted"/>
<comment type="caution">
    <text evidence="1">The sequence shown here is derived from an EMBL/GenBank/DDBJ whole genome shotgun (WGS) entry which is preliminary data.</text>
</comment>
<gene>
    <name evidence="1" type="ORF">E2C01_028750</name>
</gene>
<dbReference type="EMBL" id="VSRR010003248">
    <property type="protein sequence ID" value="MPC35328.1"/>
    <property type="molecule type" value="Genomic_DNA"/>
</dbReference>
<evidence type="ECO:0000313" key="1">
    <source>
        <dbReference type="EMBL" id="MPC35328.1"/>
    </source>
</evidence>
<organism evidence="1 2">
    <name type="scientific">Portunus trituberculatus</name>
    <name type="common">Swimming crab</name>
    <name type="synonym">Neptunus trituberculatus</name>
    <dbReference type="NCBI Taxonomy" id="210409"/>
    <lineage>
        <taxon>Eukaryota</taxon>
        <taxon>Metazoa</taxon>
        <taxon>Ecdysozoa</taxon>
        <taxon>Arthropoda</taxon>
        <taxon>Crustacea</taxon>
        <taxon>Multicrustacea</taxon>
        <taxon>Malacostraca</taxon>
        <taxon>Eumalacostraca</taxon>
        <taxon>Eucarida</taxon>
        <taxon>Decapoda</taxon>
        <taxon>Pleocyemata</taxon>
        <taxon>Brachyura</taxon>
        <taxon>Eubrachyura</taxon>
        <taxon>Portunoidea</taxon>
        <taxon>Portunidae</taxon>
        <taxon>Portuninae</taxon>
        <taxon>Portunus</taxon>
    </lineage>
</organism>
<reference evidence="1 2" key="1">
    <citation type="submission" date="2019-05" db="EMBL/GenBank/DDBJ databases">
        <title>Another draft genome of Portunus trituberculatus and its Hox gene families provides insights of decapod evolution.</title>
        <authorList>
            <person name="Jeong J.-H."/>
            <person name="Song I."/>
            <person name="Kim S."/>
            <person name="Choi T."/>
            <person name="Kim D."/>
            <person name="Ryu S."/>
            <person name="Kim W."/>
        </authorList>
    </citation>
    <scope>NUCLEOTIDE SEQUENCE [LARGE SCALE GENOMIC DNA]</scope>
    <source>
        <tissue evidence="1">Muscle</tissue>
    </source>
</reference>